<name>A0A0M8QGE3_9ACTN</name>
<reference evidence="2 3" key="1">
    <citation type="submission" date="2015-07" db="EMBL/GenBank/DDBJ databases">
        <authorList>
            <person name="Noorani M."/>
        </authorList>
    </citation>
    <scope>NUCLEOTIDE SEQUENCE [LARGE SCALE GENOMIC DNA]</scope>
    <source>
        <strain evidence="2 3">NRRL B-24567</strain>
    </source>
</reference>
<dbReference type="EMBL" id="LGCN01000213">
    <property type="protein sequence ID" value="KOT35160.1"/>
    <property type="molecule type" value="Genomic_DNA"/>
</dbReference>
<gene>
    <name evidence="2" type="ORF">ADK41_25560</name>
</gene>
<accession>A0A0M8QGE3</accession>
<feature type="region of interest" description="Disordered" evidence="1">
    <location>
        <begin position="35"/>
        <end position="86"/>
    </location>
</feature>
<feature type="compositionally biased region" description="Basic and acidic residues" evidence="1">
    <location>
        <begin position="40"/>
        <end position="57"/>
    </location>
</feature>
<comment type="caution">
    <text evidence="2">The sequence shown here is derived from an EMBL/GenBank/DDBJ whole genome shotgun (WGS) entry which is preliminary data.</text>
</comment>
<keyword evidence="3" id="KW-1185">Reference proteome</keyword>
<organism evidence="2 3">
    <name type="scientific">Streptomyces caelestis</name>
    <dbReference type="NCBI Taxonomy" id="36816"/>
    <lineage>
        <taxon>Bacteria</taxon>
        <taxon>Bacillati</taxon>
        <taxon>Actinomycetota</taxon>
        <taxon>Actinomycetes</taxon>
        <taxon>Kitasatosporales</taxon>
        <taxon>Streptomycetaceae</taxon>
        <taxon>Streptomyces</taxon>
    </lineage>
</organism>
<dbReference type="Proteomes" id="UP000037773">
    <property type="component" value="Unassembled WGS sequence"/>
</dbReference>
<protein>
    <submittedName>
        <fullName evidence="2">Uncharacterized protein</fullName>
    </submittedName>
</protein>
<evidence type="ECO:0000256" key="1">
    <source>
        <dbReference type="SAM" id="MobiDB-lite"/>
    </source>
</evidence>
<dbReference type="AlphaFoldDB" id="A0A0M8QGE3"/>
<sequence length="174" mass="18798">MQRLDGQLHPVLLGVGAEFGERVRDAFPGAAQVLGAGRQSARDQDQGVGAEHGRLVDRPPVVGQRRRPLAGVDRGEEAAPAQRRHRQARVAHELGRGLHAVRLDGLAPQAHARYAQLAAGVDEVRQRQLPDRHLVDAEAREVGHGVTPYRCSRVLMRSSASFGSGNRPRPSASS</sequence>
<proteinExistence type="predicted"/>
<evidence type="ECO:0000313" key="2">
    <source>
        <dbReference type="EMBL" id="KOT35160.1"/>
    </source>
</evidence>
<evidence type="ECO:0000313" key="3">
    <source>
        <dbReference type="Proteomes" id="UP000037773"/>
    </source>
</evidence>